<gene>
    <name evidence="1" type="ORF">QM524_03040</name>
</gene>
<name>A0ABT6Y4X8_9BACT</name>
<dbReference type="Proteomes" id="UP001236507">
    <property type="component" value="Unassembled WGS sequence"/>
</dbReference>
<protein>
    <recommendedName>
        <fullName evidence="3">Lipoprotein</fullName>
    </recommendedName>
</protein>
<dbReference type="RefSeq" id="WP_283343430.1">
    <property type="nucleotide sequence ID" value="NZ_JASHIF010000002.1"/>
</dbReference>
<accession>A0ABT6Y4X8</accession>
<comment type="caution">
    <text evidence="1">The sequence shown here is derived from an EMBL/GenBank/DDBJ whole genome shotgun (WGS) entry which is preliminary data.</text>
</comment>
<evidence type="ECO:0000313" key="1">
    <source>
        <dbReference type="EMBL" id="MDI9858178.1"/>
    </source>
</evidence>
<sequence>MKPINSTLLLGIFLFVTYSSCERANTIPQENEKVIEVQTGKETTIQFNDNTYVFTLKSVDDARVPDCNLHYGSLLPAKLSIEVNKQTYNYEFFSCKLDEEFSWTELNNRPESIKETKTINDHTEFRVSKVSTTNQKDLGASIRIILRNK</sequence>
<evidence type="ECO:0000313" key="2">
    <source>
        <dbReference type="Proteomes" id="UP001236507"/>
    </source>
</evidence>
<proteinExistence type="predicted"/>
<organism evidence="1 2">
    <name type="scientific">Flectobacillus roseus</name>
    <dbReference type="NCBI Taxonomy" id="502259"/>
    <lineage>
        <taxon>Bacteria</taxon>
        <taxon>Pseudomonadati</taxon>
        <taxon>Bacteroidota</taxon>
        <taxon>Cytophagia</taxon>
        <taxon>Cytophagales</taxon>
        <taxon>Flectobacillaceae</taxon>
        <taxon>Flectobacillus</taxon>
    </lineage>
</organism>
<keyword evidence="2" id="KW-1185">Reference proteome</keyword>
<evidence type="ECO:0008006" key="3">
    <source>
        <dbReference type="Google" id="ProtNLM"/>
    </source>
</evidence>
<dbReference type="EMBL" id="JASHIF010000002">
    <property type="protein sequence ID" value="MDI9858178.1"/>
    <property type="molecule type" value="Genomic_DNA"/>
</dbReference>
<reference evidence="1 2" key="1">
    <citation type="submission" date="2023-05" db="EMBL/GenBank/DDBJ databases">
        <title>Novel species of genus Flectobacillus isolated from stream in China.</title>
        <authorList>
            <person name="Lu H."/>
        </authorList>
    </citation>
    <scope>NUCLEOTIDE SEQUENCE [LARGE SCALE GENOMIC DNA]</scope>
    <source>
        <strain evidence="1 2">KCTC 42575</strain>
    </source>
</reference>